<dbReference type="InterPro" id="IPR052160">
    <property type="entry name" value="Gypsy_RT_Integrase-like"/>
</dbReference>
<evidence type="ECO:0000259" key="1">
    <source>
        <dbReference type="Pfam" id="PF17921"/>
    </source>
</evidence>
<dbReference type="GO" id="GO:0003676">
    <property type="term" value="F:nucleic acid binding"/>
    <property type="evidence" value="ECO:0007669"/>
    <property type="project" value="InterPro"/>
</dbReference>
<name>A0A4Y2NEU3_ARAVE</name>
<feature type="domain" description="Integrase zinc-binding" evidence="1">
    <location>
        <begin position="22"/>
        <end position="80"/>
    </location>
</feature>
<evidence type="ECO:0000313" key="3">
    <source>
        <dbReference type="Proteomes" id="UP000499080"/>
    </source>
</evidence>
<dbReference type="InterPro" id="IPR036397">
    <property type="entry name" value="RNaseH_sf"/>
</dbReference>
<dbReference type="FunFam" id="1.10.340.70:FF:000001">
    <property type="entry name" value="Retrovirus-related Pol polyprotein from transposon gypsy-like Protein"/>
    <property type="match status" value="1"/>
</dbReference>
<dbReference type="SUPFAM" id="SSF53098">
    <property type="entry name" value="Ribonuclease H-like"/>
    <property type="match status" value="1"/>
</dbReference>
<gene>
    <name evidence="2" type="ORF">AVEN_88627_1</name>
</gene>
<protein>
    <recommendedName>
        <fullName evidence="1">Integrase zinc-binding domain-containing protein</fullName>
    </recommendedName>
</protein>
<dbReference type="Pfam" id="PF17921">
    <property type="entry name" value="Integrase_H2C2"/>
    <property type="match status" value="1"/>
</dbReference>
<sequence>MNQGVLYRYSHDSESEEAQLVVPTHEKDKIWKEHRDSTNAAHYCSDGTYQRILQRYFWIGIRKSITNYAKNCLDCARFKASNQKPAGMLQTPVQGQRFETIAIDLFGPLPESKDKKKWIFVVEDVATRWVELFALPNAIV</sequence>
<evidence type="ECO:0000313" key="2">
    <source>
        <dbReference type="EMBL" id="GBN37090.1"/>
    </source>
</evidence>
<accession>A0A4Y2NEU3</accession>
<dbReference type="Proteomes" id="UP000499080">
    <property type="component" value="Unassembled WGS sequence"/>
</dbReference>
<organism evidence="2 3">
    <name type="scientific">Araneus ventricosus</name>
    <name type="common">Orbweaver spider</name>
    <name type="synonym">Epeira ventricosa</name>
    <dbReference type="NCBI Taxonomy" id="182803"/>
    <lineage>
        <taxon>Eukaryota</taxon>
        <taxon>Metazoa</taxon>
        <taxon>Ecdysozoa</taxon>
        <taxon>Arthropoda</taxon>
        <taxon>Chelicerata</taxon>
        <taxon>Arachnida</taxon>
        <taxon>Araneae</taxon>
        <taxon>Araneomorphae</taxon>
        <taxon>Entelegynae</taxon>
        <taxon>Araneoidea</taxon>
        <taxon>Araneidae</taxon>
        <taxon>Araneus</taxon>
    </lineage>
</organism>
<dbReference type="Gene3D" id="1.10.340.70">
    <property type="match status" value="1"/>
</dbReference>
<dbReference type="Gene3D" id="3.30.420.10">
    <property type="entry name" value="Ribonuclease H-like superfamily/Ribonuclease H"/>
    <property type="match status" value="1"/>
</dbReference>
<dbReference type="EMBL" id="BGPR01008956">
    <property type="protein sequence ID" value="GBN37090.1"/>
    <property type="molecule type" value="Genomic_DNA"/>
</dbReference>
<comment type="caution">
    <text evidence="2">The sequence shown here is derived from an EMBL/GenBank/DDBJ whole genome shotgun (WGS) entry which is preliminary data.</text>
</comment>
<dbReference type="InterPro" id="IPR041588">
    <property type="entry name" value="Integrase_H2C2"/>
</dbReference>
<dbReference type="InterPro" id="IPR012337">
    <property type="entry name" value="RNaseH-like_sf"/>
</dbReference>
<keyword evidence="3" id="KW-1185">Reference proteome</keyword>
<reference evidence="2 3" key="1">
    <citation type="journal article" date="2019" name="Sci. Rep.">
        <title>Orb-weaving spider Araneus ventricosus genome elucidates the spidroin gene catalogue.</title>
        <authorList>
            <person name="Kono N."/>
            <person name="Nakamura H."/>
            <person name="Ohtoshi R."/>
            <person name="Moran D.A.P."/>
            <person name="Shinohara A."/>
            <person name="Yoshida Y."/>
            <person name="Fujiwara M."/>
            <person name="Mori M."/>
            <person name="Tomita M."/>
            <person name="Arakawa K."/>
        </authorList>
    </citation>
    <scope>NUCLEOTIDE SEQUENCE [LARGE SCALE GENOMIC DNA]</scope>
</reference>
<dbReference type="PANTHER" id="PTHR47266">
    <property type="entry name" value="ENDONUCLEASE-RELATED"/>
    <property type="match status" value="1"/>
</dbReference>
<dbReference type="AlphaFoldDB" id="A0A4Y2NEU3"/>
<dbReference type="OrthoDB" id="425619at2759"/>
<proteinExistence type="predicted"/>